<feature type="repeat" description="TPR" evidence="3">
    <location>
        <begin position="1407"/>
        <end position="1440"/>
    </location>
</feature>
<feature type="repeat" description="TPR" evidence="3">
    <location>
        <begin position="1659"/>
        <end position="1692"/>
    </location>
</feature>
<dbReference type="PROSITE" id="PS50005">
    <property type="entry name" value="TPR"/>
    <property type="match status" value="5"/>
</dbReference>
<keyword evidence="8" id="KW-1185">Reference proteome</keyword>
<comment type="caution">
    <text evidence="7">The sequence shown here is derived from an EMBL/GenBank/DDBJ whole genome shotgun (WGS) entry which is preliminary data.</text>
</comment>
<feature type="repeat" description="TPR" evidence="3">
    <location>
        <begin position="1449"/>
        <end position="1482"/>
    </location>
</feature>
<feature type="compositionally biased region" description="Basic and acidic residues" evidence="4">
    <location>
        <begin position="393"/>
        <end position="403"/>
    </location>
</feature>
<feature type="region of interest" description="Disordered" evidence="4">
    <location>
        <begin position="382"/>
        <end position="403"/>
    </location>
</feature>
<dbReference type="OrthoDB" id="18780at2759"/>
<proteinExistence type="predicted"/>
<evidence type="ECO:0000256" key="3">
    <source>
        <dbReference type="PROSITE-ProRule" id="PRU00339"/>
    </source>
</evidence>
<accession>A0A2P6MXS9</accession>
<feature type="transmembrane region" description="Helical" evidence="5">
    <location>
        <begin position="2116"/>
        <end position="2137"/>
    </location>
</feature>
<feature type="compositionally biased region" description="Basic residues" evidence="4">
    <location>
        <begin position="47"/>
        <end position="57"/>
    </location>
</feature>
<evidence type="ECO:0000256" key="1">
    <source>
        <dbReference type="ARBA" id="ARBA00022737"/>
    </source>
</evidence>
<feature type="repeat" description="TPR" evidence="3">
    <location>
        <begin position="1785"/>
        <end position="1818"/>
    </location>
</feature>
<evidence type="ECO:0000256" key="2">
    <source>
        <dbReference type="ARBA" id="ARBA00022803"/>
    </source>
</evidence>
<evidence type="ECO:0000259" key="6">
    <source>
        <dbReference type="PROSITE" id="PS51823"/>
    </source>
</evidence>
<dbReference type="InterPro" id="IPR011990">
    <property type="entry name" value="TPR-like_helical_dom_sf"/>
</dbReference>
<organism evidence="7 8">
    <name type="scientific">Planoprotostelium fungivorum</name>
    <dbReference type="NCBI Taxonomy" id="1890364"/>
    <lineage>
        <taxon>Eukaryota</taxon>
        <taxon>Amoebozoa</taxon>
        <taxon>Evosea</taxon>
        <taxon>Variosea</taxon>
        <taxon>Cavosteliida</taxon>
        <taxon>Cavosteliaceae</taxon>
        <taxon>Planoprotostelium</taxon>
    </lineage>
</organism>
<feature type="region of interest" description="Disordered" evidence="4">
    <location>
        <begin position="1"/>
        <end position="76"/>
    </location>
</feature>
<feature type="repeat" description="TPR" evidence="3">
    <location>
        <begin position="1365"/>
        <end position="1398"/>
    </location>
</feature>
<evidence type="ECO:0000256" key="5">
    <source>
        <dbReference type="SAM" id="Phobius"/>
    </source>
</evidence>
<dbReference type="Pfam" id="PF13424">
    <property type="entry name" value="TPR_12"/>
    <property type="match status" value="10"/>
</dbReference>
<dbReference type="SUPFAM" id="SSF81901">
    <property type="entry name" value="HCP-like"/>
    <property type="match status" value="1"/>
</dbReference>
<dbReference type="PANTHER" id="PTHR45641">
    <property type="entry name" value="TETRATRICOPEPTIDE REPEAT PROTEIN (AFU_ORTHOLOGUE AFUA_6G03870)"/>
    <property type="match status" value="1"/>
</dbReference>
<evidence type="ECO:0000256" key="4">
    <source>
        <dbReference type="SAM" id="MobiDB-lite"/>
    </source>
</evidence>
<dbReference type="Gene3D" id="1.25.40.10">
    <property type="entry name" value="Tetratricopeptide repeat domain"/>
    <property type="match status" value="8"/>
</dbReference>
<dbReference type="EMBL" id="MDYQ01000319">
    <property type="protein sequence ID" value="PRP76517.1"/>
    <property type="molecule type" value="Genomic_DNA"/>
</dbReference>
<feature type="compositionally biased region" description="Acidic residues" evidence="4">
    <location>
        <begin position="25"/>
        <end position="36"/>
    </location>
</feature>
<sequence length="2143" mass="243078">MATTPATSEGEAERDTINRAGSFEGFDDVEVSEDDLYSSASEYSRPNRLKRTQRTRKPIPAQWEPQDEQTDNITEGRAPLDVSQLLSTLRSKDYLNRKGIKTKILNHHFTSQNRNTFTDLSSLSLKEEVPQPNRDWNTRFVEILDGSTASPQDSRQRFQRLEIFTRLFEDRASNIAVQVVNEAVSNGTLKNEPVVIEGILVEFLCDEEGEEERKMLKWWNHEMRIKSTLLNLCIDKLYFPLSALVSYLGFTLRLSCLAPIATNEKNEKGEVITKSGTTIQSVDIITESPIYNAATEMMTNACHLLHLGCHSVAVPSKLGLKRRKIYGSFHTEVHQGTDGRLYVLKVHGLSPPLACGQDVDVICHRFRPEYLLDSSSTLSSDAFSSVQSQNNGEGEKHDEGVREASNHLQSHTLTEYVQFADQQYKYRADVQMRSVNTQEKGHSLSDAAEEITRDMHARGINLFFLGVVVEQSTTFVKNMACTLIASRVIKNIIFSRLRRAFLSDRQTIQKKDWKQVIVENYNKIFITNDVEMREEIKKGSRYYRLSDEIIQSLFEKIHLSLLFTLLSKSMNIEWNVRRSSLYTTEEGEPFEREFLLEDIIQLKPILKTMRPLSQGRFASRQRCLMGMTESSHCLRTALLSTQPHQVERVMILQQLGYLYSSDPRNSSHIAQQYYQEMMSIIQKQSGNYAGVAIEEPIQIVSLLSVSDHFFSLSKFREAETFLTRAREIAEKFASNSVNGGTTAVSLSGGQSSKSRSGASTPGGGGSITGIQSAGPENTLRLQLHGLVMSKMAKLKRLFGDYKNAESYFLSAAKRFVSAGAGLVRGAEGEISQSSEPIECSQFFSSLAMIHYEMGRVEDCEKLLRRAVEMSEKSFGIQHHKVTGSLYDLGFFLIRLGRYNEAESILRRSLVSREMLASNVASTQVSYHSLLAQNLHALAIISSSRYNYDEALASYAKAYEVLTERYSGVSVEASTTKRKHEWIQLIKSVHRSHQTQLNDLTLSVHDLSDRRTPRRRTNSVTSKKLTDEEETNVESFLSLYFAQQIDVGSIFDELSVNYYKLAALEKSDSAQLRAISFRENSIFYNRDDVATTLMHMAELEFAKGNHSKARDILQRIVQTNFEYYNCADGFNVSTAASDVDRLFIGPLRRLASQIAAVEYDLAQVDYRTGESKRALERFDRSRSIIDDLSPTDSTFDAALRIHGVAYLYTTRGDYDVGKEKYKIALDVLVKLFGENHPEVASVKNNLAWLYFKMGMLVEAEELYGQSLAIRRKVLGDEHPEVARSLHEAAELYTVQGKFNESEQYNRRALQIREKVLGKNHVDVARSKHNMASLCLAQGKYNEAETLMNSSIEILIKALNDSHPKLGTSYLQLGKIYYRQGRHEEAEKIYNKALNILRSQFNGDHPDTAATLHSLGYLYATRGDYNRAEELYRQSRDMTEHCFGSNHPETAQSWNNLAWIYFRQSKYDESRDLYEKSLQLWERILGPEHIQVARGLNDLAELYTKLGKIAEARPLNERALTIRKKILGNNHPDVAKTLSQKGELLLAQGQYVEAERCQREALQIVVSKLGENHPKVAEVLHLLAKLYHKQGKMTNSEGLYVQSLKMRENSLGREHPDTATSMEDLAYLWTSQAKYTNALELYGKARNIIEKTYGQEHPQVAVIKSNIAWIYFKQGLYKEAESLYQQALAVREETFGQNHPEVARSCYDLAELYLRTGRFSEAETFNDRSHAIRSSIYSSDHSDVNRTVSQKAILYYYKGRYEEAEKLQSEALKNLVGKLGENHSKVASAMHELAKIHFKQGKYDEAENELKKTLTIRKKVYGEEAKHPEIAESYSTMGYLFGTLGMYKSSMEHYRKALIILAYVFGSDQHPEVISLESCLAWISFKQAEERAGNYDEAEEKYKKCMAYREKLLGENHPEVARSCHELSELYRKKGMMVEAEEYSMRSLDIREKTLGPNHVDVARALESLAEIHTEKGDDKGAEEHLKRSLDILTSQLGPNHIKVAQAEQSMGKLLENRGKYQAAETHYRNALAIRKLALGNSHPSIAESLHALANVCNLLKRTREAETLYEESIAVLKGRLGTNHPDVAALMTDYEDFLQHEESEEEKKKAAPSPGGGFIGGWGSVIAVGLMSTAVYAMQKLSNK</sequence>
<keyword evidence="2 3" id="KW-0802">TPR repeat</keyword>
<dbReference type="STRING" id="1890364.A0A2P6MXS9"/>
<dbReference type="InterPro" id="IPR019734">
    <property type="entry name" value="TPR_rpt"/>
</dbReference>
<dbReference type="Proteomes" id="UP000241769">
    <property type="component" value="Unassembled WGS sequence"/>
</dbReference>
<feature type="domain" description="Clu" evidence="6">
    <location>
        <begin position="111"/>
        <end position="357"/>
    </location>
</feature>
<evidence type="ECO:0000313" key="7">
    <source>
        <dbReference type="EMBL" id="PRP76517.1"/>
    </source>
</evidence>
<dbReference type="PANTHER" id="PTHR45641:SF19">
    <property type="entry name" value="NEPHROCYSTIN-3"/>
    <property type="match status" value="1"/>
</dbReference>
<feature type="region of interest" description="Disordered" evidence="4">
    <location>
        <begin position="743"/>
        <end position="773"/>
    </location>
</feature>
<dbReference type="PROSITE" id="PS50293">
    <property type="entry name" value="TPR_REGION"/>
    <property type="match status" value="1"/>
</dbReference>
<keyword evidence="1" id="KW-0677">Repeat</keyword>
<keyword evidence="5" id="KW-0812">Transmembrane</keyword>
<gene>
    <name evidence="7" type="ORF">PROFUN_15091</name>
</gene>
<dbReference type="PRINTS" id="PR00381">
    <property type="entry name" value="KINESINLIGHT"/>
</dbReference>
<dbReference type="InParanoid" id="A0A2P6MXS9"/>
<name>A0A2P6MXS9_9EUKA</name>
<dbReference type="SMART" id="SM00028">
    <property type="entry name" value="TPR"/>
    <property type="match status" value="26"/>
</dbReference>
<dbReference type="SUPFAM" id="SSF48452">
    <property type="entry name" value="TPR-like"/>
    <property type="match status" value="6"/>
</dbReference>
<reference evidence="7 8" key="1">
    <citation type="journal article" date="2018" name="Genome Biol. Evol.">
        <title>Multiple Roots of Fruiting Body Formation in Amoebozoa.</title>
        <authorList>
            <person name="Hillmann F."/>
            <person name="Forbes G."/>
            <person name="Novohradska S."/>
            <person name="Ferling I."/>
            <person name="Riege K."/>
            <person name="Groth M."/>
            <person name="Westermann M."/>
            <person name="Marz M."/>
            <person name="Spaller T."/>
            <person name="Winckler T."/>
            <person name="Schaap P."/>
            <person name="Glockner G."/>
        </authorList>
    </citation>
    <scope>NUCLEOTIDE SEQUENCE [LARGE SCALE GENOMIC DNA]</scope>
    <source>
        <strain evidence="7 8">Jena</strain>
    </source>
</reference>
<dbReference type="InterPro" id="IPR025697">
    <property type="entry name" value="CLU_dom"/>
</dbReference>
<dbReference type="PROSITE" id="PS51823">
    <property type="entry name" value="CLU"/>
    <property type="match status" value="1"/>
</dbReference>
<keyword evidence="5" id="KW-1133">Transmembrane helix</keyword>
<dbReference type="Pfam" id="PF13236">
    <property type="entry name" value="CLU"/>
    <property type="match status" value="1"/>
</dbReference>
<evidence type="ECO:0000313" key="8">
    <source>
        <dbReference type="Proteomes" id="UP000241769"/>
    </source>
</evidence>
<dbReference type="Pfam" id="PF13374">
    <property type="entry name" value="TPR_10"/>
    <property type="match status" value="2"/>
</dbReference>
<keyword evidence="5" id="KW-0472">Membrane</keyword>
<feature type="compositionally biased region" description="Low complexity" evidence="4">
    <location>
        <begin position="745"/>
        <end position="759"/>
    </location>
</feature>
<protein>
    <submittedName>
        <fullName evidence="7">Tfp pilus assembly protein PilF</fullName>
    </submittedName>
</protein>